<dbReference type="OrthoDB" id="1879366at2759"/>
<feature type="transmembrane region" description="Helical" evidence="7">
    <location>
        <begin position="103"/>
        <end position="124"/>
    </location>
</feature>
<dbReference type="InterPro" id="IPR047109">
    <property type="entry name" value="CAD-like"/>
</dbReference>
<dbReference type="GO" id="GO:0009809">
    <property type="term" value="P:lignin biosynthetic process"/>
    <property type="evidence" value="ECO:0007669"/>
    <property type="project" value="UniProtKB-ARBA"/>
</dbReference>
<evidence type="ECO:0000256" key="8">
    <source>
        <dbReference type="SAM" id="SignalP"/>
    </source>
</evidence>
<dbReference type="PROSITE" id="PS00059">
    <property type="entry name" value="ADH_ZINC"/>
    <property type="match status" value="1"/>
</dbReference>
<dbReference type="SUPFAM" id="SSF51735">
    <property type="entry name" value="NAD(P)-binding Rossmann-fold domains"/>
    <property type="match status" value="1"/>
</dbReference>
<dbReference type="FunFam" id="3.40.50.720:FF:000022">
    <property type="entry name" value="Cinnamyl alcohol dehydrogenase"/>
    <property type="match status" value="1"/>
</dbReference>
<evidence type="ECO:0000256" key="4">
    <source>
        <dbReference type="ARBA" id="ARBA00022833"/>
    </source>
</evidence>
<dbReference type="EMBL" id="JAMYWD010000008">
    <property type="protein sequence ID" value="KAJ4962605.1"/>
    <property type="molecule type" value="Genomic_DNA"/>
</dbReference>
<keyword evidence="5" id="KW-0560">Oxidoreductase</keyword>
<keyword evidence="7" id="KW-1133">Transmembrane helix</keyword>
<evidence type="ECO:0000256" key="2">
    <source>
        <dbReference type="ARBA" id="ARBA00008072"/>
    </source>
</evidence>
<dbReference type="CDD" id="cd05283">
    <property type="entry name" value="CAD1"/>
    <property type="match status" value="1"/>
</dbReference>
<reference evidence="10" key="1">
    <citation type="journal article" date="2023" name="Plant J.">
        <title>The genome of the king protea, Protea cynaroides.</title>
        <authorList>
            <person name="Chang J."/>
            <person name="Duong T.A."/>
            <person name="Schoeman C."/>
            <person name="Ma X."/>
            <person name="Roodt D."/>
            <person name="Barker N."/>
            <person name="Li Z."/>
            <person name="Van de Peer Y."/>
            <person name="Mizrachi E."/>
        </authorList>
    </citation>
    <scope>NUCLEOTIDE SEQUENCE</scope>
    <source>
        <tissue evidence="10">Young leaves</tissue>
    </source>
</reference>
<dbReference type="InterPro" id="IPR020843">
    <property type="entry name" value="ER"/>
</dbReference>
<name>A0A9Q0HDE1_9MAGN</name>
<proteinExistence type="inferred from homology"/>
<feature type="chain" id="PRO_5040469422" description="Enoyl reductase (ER) domain-containing protein" evidence="8">
    <location>
        <begin position="26"/>
        <end position="494"/>
    </location>
</feature>
<keyword evidence="3 6" id="KW-0479">Metal-binding</keyword>
<dbReference type="GO" id="GO:0008270">
    <property type="term" value="F:zinc ion binding"/>
    <property type="evidence" value="ECO:0007669"/>
    <property type="project" value="InterPro"/>
</dbReference>
<evidence type="ECO:0000256" key="5">
    <source>
        <dbReference type="ARBA" id="ARBA00023002"/>
    </source>
</evidence>
<keyword evidence="7" id="KW-0472">Membrane</keyword>
<evidence type="ECO:0000256" key="1">
    <source>
        <dbReference type="ARBA" id="ARBA00001947"/>
    </source>
</evidence>
<dbReference type="InterPro" id="IPR002328">
    <property type="entry name" value="ADH_Zn_CS"/>
</dbReference>
<keyword evidence="8" id="KW-0732">Signal</keyword>
<dbReference type="Pfam" id="PF00107">
    <property type="entry name" value="ADH_zinc_N"/>
    <property type="match status" value="1"/>
</dbReference>
<dbReference type="InterPro" id="IPR013154">
    <property type="entry name" value="ADH-like_N"/>
</dbReference>
<evidence type="ECO:0000256" key="6">
    <source>
        <dbReference type="RuleBase" id="RU361277"/>
    </source>
</evidence>
<feature type="signal peptide" evidence="8">
    <location>
        <begin position="1"/>
        <end position="25"/>
    </location>
</feature>
<sequence length="494" mass="53559">MANKAVVSIFFLLIVFLVTVGFGRSNFVAETASSMDLVSDGIDNVRQPSFIPHKPIFLLEETCEQTYGFFACTTTIVGNILLIIVYGFLAHQASKLLSNGRELLLEILGTGIIGGVFLPILGALPDALSLTDSDEEEMGSLEKERTTTGWAARDPSGILSPYKYTLRNTMPEDVFIKVICCGICHTDLHQIKNDLGMSNYPMVPGHEVVGEVIEVGSDVTKFKVGDCVGVGCIVGCCRQCSPCKSNIEQYCNKKIWSYNDVYPDGQPTQGGFAGAMVVDQKFVVKIPDGMSPEQAGPLLCAGLTAYSPLRHFGYNQKGVRGGILGLGGVGHMGVKIAKAMGHHVTVISSSDKKREEALEHLGADDYLVSSDAAGMQGAADSLDYIIDTVPVLHPLEPYLSLLKVDGRLILTGVISTPLQFVTPIVILGRKTITGSFIGSMDETEEMLEFCKEKGLTSMVEVVKMDYVNKAMERLEKNDVRYRFVVDVAGSKLDE</sequence>
<comment type="cofactor">
    <cofactor evidence="1 6">
        <name>Zn(2+)</name>
        <dbReference type="ChEBI" id="CHEBI:29105"/>
    </cofactor>
</comment>
<dbReference type="InterPro" id="IPR013149">
    <property type="entry name" value="ADH-like_C"/>
</dbReference>
<keyword evidence="4 6" id="KW-0862">Zinc</keyword>
<dbReference type="InterPro" id="IPR036291">
    <property type="entry name" value="NAD(P)-bd_dom_sf"/>
</dbReference>
<dbReference type="FunFam" id="3.90.180.10:FF:000100">
    <property type="entry name" value="Putative cinnamyl alcohol dehydrogenase 6"/>
    <property type="match status" value="1"/>
</dbReference>
<dbReference type="PANTHER" id="PTHR42683">
    <property type="entry name" value="ALDEHYDE REDUCTASE"/>
    <property type="match status" value="1"/>
</dbReference>
<comment type="similarity">
    <text evidence="2 6">Belongs to the zinc-containing alcohol dehydrogenase family.</text>
</comment>
<dbReference type="Gene3D" id="3.90.180.10">
    <property type="entry name" value="Medium-chain alcohol dehydrogenases, catalytic domain"/>
    <property type="match status" value="1"/>
</dbReference>
<feature type="transmembrane region" description="Helical" evidence="7">
    <location>
        <begin position="67"/>
        <end position="91"/>
    </location>
</feature>
<dbReference type="AlphaFoldDB" id="A0A9Q0HDE1"/>
<evidence type="ECO:0000256" key="7">
    <source>
        <dbReference type="SAM" id="Phobius"/>
    </source>
</evidence>
<dbReference type="Pfam" id="PF08240">
    <property type="entry name" value="ADH_N"/>
    <property type="match status" value="1"/>
</dbReference>
<gene>
    <name evidence="10" type="ORF">NE237_022544</name>
</gene>
<protein>
    <recommendedName>
        <fullName evidence="9">Enoyl reductase (ER) domain-containing protein</fullName>
    </recommendedName>
</protein>
<evidence type="ECO:0000313" key="11">
    <source>
        <dbReference type="Proteomes" id="UP001141806"/>
    </source>
</evidence>
<organism evidence="10 11">
    <name type="scientific">Protea cynaroides</name>
    <dbReference type="NCBI Taxonomy" id="273540"/>
    <lineage>
        <taxon>Eukaryota</taxon>
        <taxon>Viridiplantae</taxon>
        <taxon>Streptophyta</taxon>
        <taxon>Embryophyta</taxon>
        <taxon>Tracheophyta</taxon>
        <taxon>Spermatophyta</taxon>
        <taxon>Magnoliopsida</taxon>
        <taxon>Proteales</taxon>
        <taxon>Proteaceae</taxon>
        <taxon>Protea</taxon>
    </lineage>
</organism>
<evidence type="ECO:0000256" key="3">
    <source>
        <dbReference type="ARBA" id="ARBA00022723"/>
    </source>
</evidence>
<feature type="domain" description="Enoyl reductase (ER)" evidence="9">
    <location>
        <begin position="157"/>
        <end position="485"/>
    </location>
</feature>
<keyword evidence="11" id="KW-1185">Reference proteome</keyword>
<dbReference type="SMART" id="SM00829">
    <property type="entry name" value="PKS_ER"/>
    <property type="match status" value="1"/>
</dbReference>
<evidence type="ECO:0000259" key="9">
    <source>
        <dbReference type="SMART" id="SM00829"/>
    </source>
</evidence>
<dbReference type="GO" id="GO:0016616">
    <property type="term" value="F:oxidoreductase activity, acting on the CH-OH group of donors, NAD or NADP as acceptor"/>
    <property type="evidence" value="ECO:0007669"/>
    <property type="project" value="InterPro"/>
</dbReference>
<dbReference type="SUPFAM" id="SSF50129">
    <property type="entry name" value="GroES-like"/>
    <property type="match status" value="1"/>
</dbReference>
<dbReference type="FunFam" id="3.90.180.10:FF:000004">
    <property type="entry name" value="probable cinnamyl alcohol dehydrogenase"/>
    <property type="match status" value="1"/>
</dbReference>
<dbReference type="Proteomes" id="UP001141806">
    <property type="component" value="Unassembled WGS sequence"/>
</dbReference>
<dbReference type="InterPro" id="IPR011032">
    <property type="entry name" value="GroES-like_sf"/>
</dbReference>
<evidence type="ECO:0000313" key="10">
    <source>
        <dbReference type="EMBL" id="KAJ4962605.1"/>
    </source>
</evidence>
<keyword evidence="7" id="KW-0812">Transmembrane</keyword>
<accession>A0A9Q0HDE1</accession>
<dbReference type="Gene3D" id="3.40.50.720">
    <property type="entry name" value="NAD(P)-binding Rossmann-like Domain"/>
    <property type="match status" value="1"/>
</dbReference>
<comment type="caution">
    <text evidence="10">The sequence shown here is derived from an EMBL/GenBank/DDBJ whole genome shotgun (WGS) entry which is preliminary data.</text>
</comment>